<keyword evidence="2 4" id="KW-0677">Repeat</keyword>
<evidence type="ECO:0000313" key="6">
    <source>
        <dbReference type="EMBL" id="MFC6880122.1"/>
    </source>
</evidence>
<keyword evidence="7" id="KW-1185">Reference proteome</keyword>
<dbReference type="InterPro" id="IPR050832">
    <property type="entry name" value="Bact_Acetyltransf"/>
</dbReference>
<feature type="binding site" evidence="4">
    <location>
        <position position="36"/>
    </location>
    <ligand>
        <name>1D-myo-inositol 2-(L-cysteinylamino)-2-deoxy-alpha-D-glucopyranoside</name>
        <dbReference type="ChEBI" id="CHEBI:58887"/>
    </ligand>
</feature>
<dbReference type="RefSeq" id="WP_160820622.1">
    <property type="nucleotide sequence ID" value="NZ_JBHSXS010000004.1"/>
</dbReference>
<organism evidence="6 7">
    <name type="scientific">Actinomadura yumaensis</name>
    <dbReference type="NCBI Taxonomy" id="111807"/>
    <lineage>
        <taxon>Bacteria</taxon>
        <taxon>Bacillati</taxon>
        <taxon>Actinomycetota</taxon>
        <taxon>Actinomycetes</taxon>
        <taxon>Streptosporangiales</taxon>
        <taxon>Thermomonosporaceae</taxon>
        <taxon>Actinomadura</taxon>
    </lineage>
</organism>
<dbReference type="HAMAP" id="MF_01698">
    <property type="entry name" value="MshD"/>
    <property type="match status" value="1"/>
</dbReference>
<dbReference type="InterPro" id="IPR000182">
    <property type="entry name" value="GNAT_dom"/>
</dbReference>
<dbReference type="PANTHER" id="PTHR43877">
    <property type="entry name" value="AMINOALKYLPHOSPHONATE N-ACETYLTRANSFERASE-RELATED-RELATED"/>
    <property type="match status" value="1"/>
</dbReference>
<feature type="binding site" evidence="4">
    <location>
        <begin position="270"/>
        <end position="275"/>
    </location>
    <ligand>
        <name>acetyl-CoA</name>
        <dbReference type="ChEBI" id="CHEBI:57288"/>
        <label>2</label>
    </ligand>
</feature>
<feature type="binding site" evidence="4">
    <location>
        <begin position="76"/>
        <end position="78"/>
    </location>
    <ligand>
        <name>acetyl-CoA</name>
        <dbReference type="ChEBI" id="CHEBI:57288"/>
        <label>1</label>
    </ligand>
</feature>
<dbReference type="NCBIfam" id="TIGR03448">
    <property type="entry name" value="mycothiol_MshD"/>
    <property type="match status" value="1"/>
</dbReference>
<evidence type="ECO:0000256" key="4">
    <source>
        <dbReference type="HAMAP-Rule" id="MF_01698"/>
    </source>
</evidence>
<dbReference type="GO" id="GO:0035447">
    <property type="term" value="F:mycothiol synthase activity"/>
    <property type="evidence" value="ECO:0007669"/>
    <property type="project" value="UniProtKB-EC"/>
</dbReference>
<comment type="caution">
    <text evidence="6">The sequence shown here is derived from an EMBL/GenBank/DDBJ whole genome shotgun (WGS) entry which is preliminary data.</text>
</comment>
<dbReference type="Pfam" id="PF00583">
    <property type="entry name" value="Acetyltransf_1"/>
    <property type="match status" value="2"/>
</dbReference>
<feature type="binding site" evidence="4">
    <location>
        <position position="176"/>
    </location>
    <ligand>
        <name>1D-myo-inositol 2-(L-cysteinylamino)-2-deoxy-alpha-D-glucopyranoside</name>
        <dbReference type="ChEBI" id="CHEBI:58887"/>
    </ligand>
</feature>
<keyword evidence="1 4" id="KW-0808">Transferase</keyword>
<dbReference type="Gene3D" id="3.40.630.30">
    <property type="match status" value="1"/>
</dbReference>
<dbReference type="PROSITE" id="PS51186">
    <property type="entry name" value="GNAT"/>
    <property type="match status" value="2"/>
</dbReference>
<evidence type="ECO:0000256" key="3">
    <source>
        <dbReference type="ARBA" id="ARBA00023315"/>
    </source>
</evidence>
<dbReference type="SUPFAM" id="SSF55729">
    <property type="entry name" value="Acyl-CoA N-acyltransferases (Nat)"/>
    <property type="match status" value="1"/>
</dbReference>
<feature type="binding site" evidence="4">
    <location>
        <begin position="238"/>
        <end position="244"/>
    </location>
    <ligand>
        <name>acetyl-CoA</name>
        <dbReference type="ChEBI" id="CHEBI:57288"/>
        <label>2</label>
    </ligand>
</feature>
<evidence type="ECO:0000256" key="1">
    <source>
        <dbReference type="ARBA" id="ARBA00022679"/>
    </source>
</evidence>
<comment type="similarity">
    <text evidence="4">Belongs to the acetyltransferase family. MshD subfamily.</text>
</comment>
<feature type="binding site" evidence="4">
    <location>
        <begin position="231"/>
        <end position="233"/>
    </location>
    <ligand>
        <name>acetyl-CoA</name>
        <dbReference type="ChEBI" id="CHEBI:57288"/>
        <label>2</label>
    </ligand>
</feature>
<feature type="domain" description="N-acetyltransferase" evidence="5">
    <location>
        <begin position="149"/>
        <end position="297"/>
    </location>
</feature>
<dbReference type="EMBL" id="JBHSXS010000004">
    <property type="protein sequence ID" value="MFC6880122.1"/>
    <property type="molecule type" value="Genomic_DNA"/>
</dbReference>
<comment type="caution">
    <text evidence="4">Lacks conserved residue(s) required for the propagation of feature annotation.</text>
</comment>
<reference evidence="7" key="1">
    <citation type="journal article" date="2019" name="Int. J. Syst. Evol. Microbiol.">
        <title>The Global Catalogue of Microorganisms (GCM) 10K type strain sequencing project: providing services to taxonomists for standard genome sequencing and annotation.</title>
        <authorList>
            <consortium name="The Broad Institute Genomics Platform"/>
            <consortium name="The Broad Institute Genome Sequencing Center for Infectious Disease"/>
            <person name="Wu L."/>
            <person name="Ma J."/>
        </authorList>
    </citation>
    <scope>NUCLEOTIDE SEQUENCE [LARGE SCALE GENOMIC DNA]</scope>
    <source>
        <strain evidence="7">JCM 3369</strain>
    </source>
</reference>
<proteinExistence type="inferred from homology"/>
<dbReference type="Proteomes" id="UP001596380">
    <property type="component" value="Unassembled WGS sequence"/>
</dbReference>
<sequence length="297" mass="31987">MGEVQALAKLDEPEIAQVVALVDAAARADGVGPLSEHSLLALRGGGPGFTVSDGGSVVAYARLDPATDDESASGELVVHPGHRRRGHGRALLRALLREAGGPLRVWAHGDLPAAAKLASSEGLDRVRALFQMRRPAAEPLPPVQIADGVRVRPFEVGRDEQAWLEVNARAFADHPEQGAWTIDDLRGREAEDWFDPEGFFLAERTTVEPGRLVGFHWTKIHPDGLGEVYVVGVDPSAQGLGLGRTLTLTGLHHLRDRGVPQILLYVDESNTSAARLYESLGFTRHAVDVMYGPAPRP</sequence>
<name>A0ABW2CFC1_9ACTN</name>
<feature type="binding site" evidence="4">
    <location>
        <position position="219"/>
    </location>
    <ligand>
        <name>1D-myo-inositol 2-(L-cysteinylamino)-2-deoxy-alpha-D-glucopyranoside</name>
        <dbReference type="ChEBI" id="CHEBI:58887"/>
    </ligand>
</feature>
<keyword evidence="3 4" id="KW-0012">Acyltransferase</keyword>
<comment type="function">
    <text evidence="4">Catalyzes the transfer of acetyl from acetyl-CoA to desacetylmycothiol (Cys-GlcN-Ins) to form mycothiol.</text>
</comment>
<feature type="binding site" evidence="4">
    <location>
        <position position="227"/>
    </location>
    <ligand>
        <name>1D-myo-inositol 2-(L-cysteinylamino)-2-deoxy-alpha-D-glucopyranoside</name>
        <dbReference type="ChEBI" id="CHEBI:58887"/>
    </ligand>
</feature>
<accession>A0ABW2CFC1</accession>
<dbReference type="CDD" id="cd04301">
    <property type="entry name" value="NAT_SF"/>
    <property type="match status" value="2"/>
</dbReference>
<dbReference type="InterPro" id="IPR017813">
    <property type="entry name" value="Mycothiol_AcTrfase"/>
</dbReference>
<feature type="domain" description="N-acetyltransferase" evidence="5">
    <location>
        <begin position="5"/>
        <end position="141"/>
    </location>
</feature>
<dbReference type="InterPro" id="IPR016181">
    <property type="entry name" value="Acyl_CoA_acyltransferase"/>
</dbReference>
<evidence type="ECO:0000256" key="2">
    <source>
        <dbReference type="ARBA" id="ARBA00022737"/>
    </source>
</evidence>
<dbReference type="PANTHER" id="PTHR43877:SF2">
    <property type="entry name" value="AMINOALKYLPHOSPHONATE N-ACETYLTRANSFERASE-RELATED"/>
    <property type="match status" value="1"/>
</dbReference>
<dbReference type="EC" id="2.3.1.189" evidence="4"/>
<dbReference type="PIRSF" id="PIRSF021524">
    <property type="entry name" value="MSH_acetyltransferase"/>
    <property type="match status" value="1"/>
</dbReference>
<feature type="binding site" evidence="4">
    <location>
        <position position="265"/>
    </location>
    <ligand>
        <name>1D-myo-inositol 2-(L-cysteinylamino)-2-deoxy-alpha-D-glucopyranoside</name>
        <dbReference type="ChEBI" id="CHEBI:58887"/>
    </ligand>
</feature>
<gene>
    <name evidence="4 6" type="primary">mshD</name>
    <name evidence="6" type="ORF">ACFQKB_10130</name>
</gene>
<evidence type="ECO:0000313" key="7">
    <source>
        <dbReference type="Proteomes" id="UP001596380"/>
    </source>
</evidence>
<evidence type="ECO:0000259" key="5">
    <source>
        <dbReference type="PROSITE" id="PS51186"/>
    </source>
</evidence>
<comment type="catalytic activity">
    <reaction evidence="4">
        <text>1D-myo-inositol 2-(L-cysteinylamino)-2-deoxy-alpha-D-glucopyranoside + acetyl-CoA = mycothiol + CoA + H(+)</text>
        <dbReference type="Rhea" id="RHEA:26172"/>
        <dbReference type="ChEBI" id="CHEBI:15378"/>
        <dbReference type="ChEBI" id="CHEBI:16768"/>
        <dbReference type="ChEBI" id="CHEBI:57287"/>
        <dbReference type="ChEBI" id="CHEBI:57288"/>
        <dbReference type="ChEBI" id="CHEBI:58887"/>
        <dbReference type="EC" id="2.3.1.189"/>
    </reaction>
</comment>
<protein>
    <recommendedName>
        <fullName evidence="4">Mycothiol acetyltransferase</fullName>
        <shortName evidence="4">MSH acetyltransferase</shortName>
        <ecNumber evidence="4">2.3.1.189</ecNumber>
    </recommendedName>
    <alternativeName>
        <fullName evidence="4">Mycothiol synthase</fullName>
    </alternativeName>
</protein>
<comment type="subunit">
    <text evidence="4">Monomer.</text>
</comment>